<proteinExistence type="predicted"/>
<dbReference type="PANTHER" id="PTHR43664">
    <property type="entry name" value="MONOAMINE OXIDASE-RELATED"/>
    <property type="match status" value="1"/>
</dbReference>
<dbReference type="Proteomes" id="UP000831768">
    <property type="component" value="Chromosome"/>
</dbReference>
<reference evidence="2" key="1">
    <citation type="submission" date="2022-04" db="EMBL/GenBank/DDBJ databases">
        <title>Halocatena sp. nov., isolated from a salt lake.</title>
        <authorList>
            <person name="Cui H.-L."/>
        </authorList>
    </citation>
    <scope>NUCLEOTIDE SEQUENCE</scope>
    <source>
        <strain evidence="2">AD-1</strain>
    </source>
</reference>
<dbReference type="EMBL" id="CP096019">
    <property type="protein sequence ID" value="UPM42070.1"/>
    <property type="molecule type" value="Genomic_DNA"/>
</dbReference>
<organism evidence="2 3">
    <name type="scientific">Halocatena salina</name>
    <dbReference type="NCBI Taxonomy" id="2934340"/>
    <lineage>
        <taxon>Archaea</taxon>
        <taxon>Methanobacteriati</taxon>
        <taxon>Methanobacteriota</taxon>
        <taxon>Stenosarchaea group</taxon>
        <taxon>Halobacteria</taxon>
        <taxon>Halobacteriales</taxon>
        <taxon>Natronomonadaceae</taxon>
        <taxon>Halocatena</taxon>
    </lineage>
</organism>
<dbReference type="CDD" id="cd03454">
    <property type="entry name" value="YdeM"/>
    <property type="match status" value="1"/>
</dbReference>
<sequence>MLSGYYEDIEIGTTREFGSYTVEKEEIVSFAEQYDPQPFHVDESAAEESIFGELVASGWHTAAMTMRMLVDNSPDDSRAMGAVGVDELRWNEPVRPGDTLSVRTEVMDKEPWDDDLGLIRSRTTVFAGDTEVMGMTGRVLYQRRVE</sequence>
<evidence type="ECO:0000313" key="3">
    <source>
        <dbReference type="Proteomes" id="UP000831768"/>
    </source>
</evidence>
<protein>
    <submittedName>
        <fullName evidence="2">MaoC family dehydratase</fullName>
    </submittedName>
</protein>
<dbReference type="SUPFAM" id="SSF54637">
    <property type="entry name" value="Thioesterase/thiol ester dehydrase-isomerase"/>
    <property type="match status" value="1"/>
</dbReference>
<dbReference type="Pfam" id="PF01575">
    <property type="entry name" value="MaoC_dehydratas"/>
    <property type="match status" value="1"/>
</dbReference>
<feature type="domain" description="MaoC-like" evidence="1">
    <location>
        <begin position="11"/>
        <end position="114"/>
    </location>
</feature>
<dbReference type="InterPro" id="IPR002539">
    <property type="entry name" value="MaoC-like_dom"/>
</dbReference>
<dbReference type="GeneID" id="71928147"/>
<dbReference type="RefSeq" id="WP_247992748.1">
    <property type="nucleotide sequence ID" value="NZ_CP096019.1"/>
</dbReference>
<dbReference type="AlphaFoldDB" id="A0A8T9ZZ73"/>
<evidence type="ECO:0000259" key="1">
    <source>
        <dbReference type="Pfam" id="PF01575"/>
    </source>
</evidence>
<dbReference type="Gene3D" id="3.10.129.10">
    <property type="entry name" value="Hotdog Thioesterase"/>
    <property type="match status" value="1"/>
</dbReference>
<dbReference type="KEGG" id="haad:MW046_08830"/>
<keyword evidence="3" id="KW-1185">Reference proteome</keyword>
<gene>
    <name evidence="2" type="ORF">MW046_08830</name>
</gene>
<accession>A0A8T9ZZ73</accession>
<dbReference type="InterPro" id="IPR029069">
    <property type="entry name" value="HotDog_dom_sf"/>
</dbReference>
<name>A0A8T9ZZ73_9EURY</name>
<dbReference type="PANTHER" id="PTHR43664:SF1">
    <property type="entry name" value="BETA-METHYLMALYL-COA DEHYDRATASE"/>
    <property type="match status" value="1"/>
</dbReference>
<dbReference type="InterPro" id="IPR052342">
    <property type="entry name" value="MCH/BMMD"/>
</dbReference>
<evidence type="ECO:0000313" key="2">
    <source>
        <dbReference type="EMBL" id="UPM42070.1"/>
    </source>
</evidence>